<dbReference type="PRINTS" id="PR00231">
    <property type="entry name" value="GEMCOATAL3"/>
</dbReference>
<organism evidence="6 7">
    <name type="scientific">Tomato leaf curl Kunene virus</name>
    <dbReference type="NCBI Taxonomy" id="2740451"/>
    <lineage>
        <taxon>Viruses</taxon>
        <taxon>Monodnaviria</taxon>
        <taxon>Shotokuvirae</taxon>
        <taxon>Cressdnaviricota</taxon>
        <taxon>Repensiviricetes</taxon>
        <taxon>Geplafuvirales</taxon>
        <taxon>Geminiviridae</taxon>
        <taxon>Begomovirus</taxon>
        <taxon>Begomovirus solanumkunenense</taxon>
    </lineage>
</organism>
<evidence type="ECO:0000256" key="1">
    <source>
        <dbReference type="ARBA" id="ARBA00009424"/>
    </source>
</evidence>
<reference evidence="6" key="1">
    <citation type="journal article" date="2020" name="Arch. Virol.">
        <title>Tomato leaf curl Kunene virus: a novel tomato-infecting monopartite begomovirus from Namibia.</title>
        <authorList>
            <person name="Lett J.M."/>
            <person name="Ncho J."/>
            <person name="Claverie S."/>
            <person name="Hoareau M."/>
            <person name="Lefeuvre P."/>
            <person name="De Cauwer V."/>
            <person name="Becker R."/>
        </authorList>
    </citation>
    <scope>NUCLEOTIDE SEQUENCE</scope>
    <source>
        <strain evidence="6">Namibia-2019</strain>
    </source>
</reference>
<protein>
    <recommendedName>
        <fullName evidence="5">Replication enhancer</fullName>
        <shortName evidence="5">REn</shortName>
    </recommendedName>
</protein>
<evidence type="ECO:0000313" key="7">
    <source>
        <dbReference type="Proteomes" id="UP000679391"/>
    </source>
</evidence>
<name>A0A7D3QNI2_9GEMI</name>
<dbReference type="GO" id="GO:0016032">
    <property type="term" value="P:viral process"/>
    <property type="evidence" value="ECO:0007669"/>
    <property type="project" value="InterPro"/>
</dbReference>
<dbReference type="KEGG" id="vg:80536738"/>
<sequence>MDLRTGEDITAHQAWNGVFFWEVPNPLYFKITRHVQRPFQCNHDIISIQIRFNHNLRRALGIHKCFLNFQIWTGLRPQTGRFLNVFRTQVMKYLDQIGVISINFIIRAVNHVLNNVLVNTIDVWENHDIKFDLY</sequence>
<keyword evidence="7" id="KW-1185">Reference proteome</keyword>
<dbReference type="EMBL" id="MT045996">
    <property type="protein sequence ID" value="QKE61403.1"/>
    <property type="molecule type" value="Genomic_DNA"/>
</dbReference>
<keyword evidence="2 5" id="KW-0945">Host-virus interaction</keyword>
<comment type="similarity">
    <text evidence="1 5">Belongs to the geminiviridae replication enhancer protein family.</text>
</comment>
<comment type="subunit">
    <text evidence="4 5">Homooligomer. Interacts with the replication-associated protein (REP). Interacts with host proliferating cell nuclear antigen (PCNA). Interacts with host retinoblastoma-related protein 1 (RBR1), and may thereby deregulate the host cell cycle. Oligomerization and interaction with PCNA are necessary for optimal replication enhancement.</text>
</comment>
<comment type="function">
    <text evidence="3">Increases viral DNA accumulation. Enhances infectivity and symptom expression.</text>
</comment>
<dbReference type="RefSeq" id="YP_010798511.1">
    <property type="nucleotide sequence ID" value="NC_076485.1"/>
</dbReference>
<evidence type="ECO:0000256" key="5">
    <source>
        <dbReference type="RuleBase" id="RU363029"/>
    </source>
</evidence>
<dbReference type="InterPro" id="IPR000657">
    <property type="entry name" value="Gemini_AL3"/>
</dbReference>
<evidence type="ECO:0000256" key="3">
    <source>
        <dbReference type="ARBA" id="ARBA00025603"/>
    </source>
</evidence>
<evidence type="ECO:0000256" key="2">
    <source>
        <dbReference type="ARBA" id="ARBA00022581"/>
    </source>
</evidence>
<dbReference type="GeneID" id="80536738"/>
<evidence type="ECO:0000313" key="6">
    <source>
        <dbReference type="EMBL" id="QKE61403.1"/>
    </source>
</evidence>
<dbReference type="Pfam" id="PF01407">
    <property type="entry name" value="Gemini_AL3"/>
    <property type="match status" value="1"/>
</dbReference>
<evidence type="ECO:0000256" key="4">
    <source>
        <dbReference type="ARBA" id="ARBA00025955"/>
    </source>
</evidence>
<dbReference type="Proteomes" id="UP000679391">
    <property type="component" value="Segment"/>
</dbReference>
<proteinExistence type="inferred from homology"/>
<reference evidence="6" key="2">
    <citation type="submission" date="2020-02" db="EMBL/GenBank/DDBJ databases">
        <authorList>
            <person name="Lett J.-M."/>
        </authorList>
    </citation>
    <scope>NUCLEOTIDE SEQUENCE</scope>
    <source>
        <strain evidence="6">Namibia-2019</strain>
    </source>
</reference>
<accession>A0A7D3QNI2</accession>